<dbReference type="KEGG" id="aten:116295274"/>
<comment type="subcellular location">
    <subcellularLocation>
        <location evidence="1">Nucleus</location>
    </subcellularLocation>
</comment>
<keyword evidence="4" id="KW-0879">Wnt signaling pathway</keyword>
<evidence type="ECO:0000313" key="24">
    <source>
        <dbReference type="RefSeq" id="XP_031558907.1"/>
    </source>
</evidence>
<dbReference type="CDD" id="cd21988">
    <property type="entry name" value="HMG-box_HBP1"/>
    <property type="match status" value="1"/>
</dbReference>
<evidence type="ECO:0000313" key="25">
    <source>
        <dbReference type="RefSeq" id="XP_031558908.1"/>
    </source>
</evidence>
<dbReference type="RefSeq" id="XP_031558911.1">
    <property type="nucleotide sequence ID" value="XM_031703051.1"/>
</dbReference>
<dbReference type="FunFam" id="3.30.160.60:FF:000100">
    <property type="entry name" value="Zinc finger 45-like"/>
    <property type="match status" value="1"/>
</dbReference>
<keyword evidence="12" id="KW-0804">Transcription</keyword>
<protein>
    <recommendedName>
        <fullName evidence="2">HMG box-containing protein 1</fullName>
    </recommendedName>
    <alternativeName>
        <fullName evidence="16">HMG box transcription factor 1</fullName>
    </alternativeName>
    <alternativeName>
        <fullName evidence="15">High mobility group box transcription factor 1</fullName>
    </alternativeName>
</protein>
<dbReference type="InterPro" id="IPR036096">
    <property type="entry name" value="Ataxin_AXH_dom_sf"/>
</dbReference>
<feature type="region of interest" description="Disordered" evidence="19">
    <location>
        <begin position="386"/>
        <end position="414"/>
    </location>
</feature>
<dbReference type="GO" id="GO:0000981">
    <property type="term" value="F:DNA-binding transcription factor activity, RNA polymerase II-specific"/>
    <property type="evidence" value="ECO:0007669"/>
    <property type="project" value="TreeGrafter"/>
</dbReference>
<dbReference type="PROSITE" id="PS50157">
    <property type="entry name" value="ZINC_FINGER_C2H2_2"/>
    <property type="match status" value="1"/>
</dbReference>
<evidence type="ECO:0000256" key="10">
    <source>
        <dbReference type="ARBA" id="ARBA00023015"/>
    </source>
</evidence>
<comment type="function">
    <text evidence="14">Transcriptional repressor that binds to the promoter region of target genes. Plays a role in the regulation of the cell cycle and of the Wnt pathway. Binds preferentially to the sequence 5'-TTCATTCATTCA-3'. Binding to the histone H1.0 promoter is enhanced by interaction with RB1. Disrupts the interaction between DNA and TCF4.</text>
</comment>
<keyword evidence="10" id="KW-0805">Transcription regulation</keyword>
<dbReference type="RefSeq" id="XP_031558908.1">
    <property type="nucleotide sequence ID" value="XM_031703048.1"/>
</dbReference>
<feature type="DNA-binding region" description="HMG box" evidence="18">
    <location>
        <begin position="325"/>
        <end position="393"/>
    </location>
</feature>
<evidence type="ECO:0000256" key="15">
    <source>
        <dbReference type="ARBA" id="ARBA00030026"/>
    </source>
</evidence>
<dbReference type="InterPro" id="IPR036236">
    <property type="entry name" value="Znf_C2H2_sf"/>
</dbReference>
<reference evidence="24 25" key="1">
    <citation type="submission" date="2025-04" db="UniProtKB">
        <authorList>
            <consortium name="RefSeq"/>
        </authorList>
    </citation>
    <scope>IDENTIFICATION</scope>
    <source>
        <tissue evidence="24 25">Tentacle</tissue>
    </source>
</reference>
<evidence type="ECO:0000256" key="1">
    <source>
        <dbReference type="ARBA" id="ARBA00004123"/>
    </source>
</evidence>
<evidence type="ECO:0000256" key="19">
    <source>
        <dbReference type="SAM" id="MobiDB-lite"/>
    </source>
</evidence>
<dbReference type="SMART" id="SM00536">
    <property type="entry name" value="AXH"/>
    <property type="match status" value="1"/>
</dbReference>
<dbReference type="Pfam" id="PF00505">
    <property type="entry name" value="HMG_box"/>
    <property type="match status" value="1"/>
</dbReference>
<dbReference type="Pfam" id="PF08517">
    <property type="entry name" value="AXH"/>
    <property type="match status" value="1"/>
</dbReference>
<dbReference type="PROSITE" id="PS51148">
    <property type="entry name" value="AXH"/>
    <property type="match status" value="1"/>
</dbReference>
<keyword evidence="7 17" id="KW-0863">Zinc-finger</keyword>
<dbReference type="InterPro" id="IPR003652">
    <property type="entry name" value="Ataxin_AXH_dom"/>
</dbReference>
<evidence type="ECO:0000256" key="5">
    <source>
        <dbReference type="ARBA" id="ARBA00022723"/>
    </source>
</evidence>
<organism evidence="23 24">
    <name type="scientific">Actinia tenebrosa</name>
    <name type="common">Australian red waratah sea anemone</name>
    <dbReference type="NCBI Taxonomy" id="6105"/>
    <lineage>
        <taxon>Eukaryota</taxon>
        <taxon>Metazoa</taxon>
        <taxon>Cnidaria</taxon>
        <taxon>Anthozoa</taxon>
        <taxon>Hexacorallia</taxon>
        <taxon>Actiniaria</taxon>
        <taxon>Actiniidae</taxon>
        <taxon>Actinia</taxon>
    </lineage>
</organism>
<evidence type="ECO:0000256" key="3">
    <source>
        <dbReference type="ARBA" id="ARBA00022491"/>
    </source>
</evidence>
<dbReference type="InterPro" id="IPR036910">
    <property type="entry name" value="HMG_box_dom_sf"/>
</dbReference>
<dbReference type="RefSeq" id="XP_031558910.1">
    <property type="nucleotide sequence ID" value="XM_031703050.1"/>
</dbReference>
<evidence type="ECO:0000256" key="13">
    <source>
        <dbReference type="ARBA" id="ARBA00023242"/>
    </source>
</evidence>
<evidence type="ECO:0000256" key="4">
    <source>
        <dbReference type="ARBA" id="ARBA00022687"/>
    </source>
</evidence>
<evidence type="ECO:0000259" key="21">
    <source>
        <dbReference type="PROSITE" id="PS50157"/>
    </source>
</evidence>
<feature type="domain" description="AXH" evidence="22">
    <location>
        <begin position="133"/>
        <end position="265"/>
    </location>
</feature>
<keyword evidence="5" id="KW-0479">Metal-binding</keyword>
<evidence type="ECO:0000256" key="18">
    <source>
        <dbReference type="PROSITE-ProRule" id="PRU00267"/>
    </source>
</evidence>
<feature type="domain" description="HMG box" evidence="20">
    <location>
        <begin position="325"/>
        <end position="393"/>
    </location>
</feature>
<dbReference type="SMART" id="SM00398">
    <property type="entry name" value="HMG"/>
    <property type="match status" value="1"/>
</dbReference>
<dbReference type="InterPro" id="IPR009071">
    <property type="entry name" value="HMG_box_dom"/>
</dbReference>
<dbReference type="SUPFAM" id="SSF102031">
    <property type="entry name" value="AXH domain"/>
    <property type="match status" value="1"/>
</dbReference>
<evidence type="ECO:0000259" key="22">
    <source>
        <dbReference type="PROSITE" id="PS51148"/>
    </source>
</evidence>
<evidence type="ECO:0000256" key="6">
    <source>
        <dbReference type="ARBA" id="ARBA00022737"/>
    </source>
</evidence>
<evidence type="ECO:0000256" key="8">
    <source>
        <dbReference type="ARBA" id="ARBA00022833"/>
    </source>
</evidence>
<keyword evidence="13 18" id="KW-0539">Nucleus</keyword>
<dbReference type="GeneID" id="116295274"/>
<dbReference type="PROSITE" id="PS50118">
    <property type="entry name" value="HMG_BOX_2"/>
    <property type="match status" value="1"/>
</dbReference>
<dbReference type="SUPFAM" id="SSF47095">
    <property type="entry name" value="HMG-box"/>
    <property type="match status" value="1"/>
</dbReference>
<dbReference type="Gene3D" id="3.30.160.60">
    <property type="entry name" value="Classic Zinc Finger"/>
    <property type="match status" value="1"/>
</dbReference>
<gene>
    <name evidence="24 25 26 27 28" type="primary">LOC116295274</name>
</gene>
<dbReference type="SMART" id="SM00355">
    <property type="entry name" value="ZnF_C2H2"/>
    <property type="match status" value="1"/>
</dbReference>
<evidence type="ECO:0000256" key="17">
    <source>
        <dbReference type="PROSITE-ProRule" id="PRU00042"/>
    </source>
</evidence>
<dbReference type="PANTHER" id="PTHR15499">
    <property type="entry name" value="HMG BOX-CONTAINING PROTEIN 1"/>
    <property type="match status" value="1"/>
</dbReference>
<evidence type="ECO:0000256" key="9">
    <source>
        <dbReference type="ARBA" id="ARBA00022843"/>
    </source>
</evidence>
<name>A0A6P8I1Z4_ACTTE</name>
<dbReference type="Gene3D" id="1.10.30.10">
    <property type="entry name" value="High mobility group box domain"/>
    <property type="match status" value="1"/>
</dbReference>
<dbReference type="SUPFAM" id="SSF57667">
    <property type="entry name" value="beta-beta-alpha zinc fingers"/>
    <property type="match status" value="1"/>
</dbReference>
<keyword evidence="8" id="KW-0862">Zinc</keyword>
<dbReference type="GO" id="GO:0008270">
    <property type="term" value="F:zinc ion binding"/>
    <property type="evidence" value="ECO:0007669"/>
    <property type="project" value="UniProtKB-KW"/>
</dbReference>
<dbReference type="RefSeq" id="XP_031558907.1">
    <property type="nucleotide sequence ID" value="XM_031703047.1"/>
</dbReference>
<evidence type="ECO:0000256" key="2">
    <source>
        <dbReference type="ARBA" id="ARBA00017229"/>
    </source>
</evidence>
<keyword evidence="23" id="KW-1185">Reference proteome</keyword>
<dbReference type="InterPro" id="IPR013087">
    <property type="entry name" value="Znf_C2H2_type"/>
</dbReference>
<evidence type="ECO:0000256" key="11">
    <source>
        <dbReference type="ARBA" id="ARBA00023125"/>
    </source>
</evidence>
<keyword evidence="9" id="KW-0832">Ubl conjugation</keyword>
<dbReference type="PANTHER" id="PTHR15499:SF3">
    <property type="entry name" value="HMG BOX-CONTAINING PROTEIN 1"/>
    <property type="match status" value="1"/>
</dbReference>
<dbReference type="GO" id="GO:0003723">
    <property type="term" value="F:RNA binding"/>
    <property type="evidence" value="ECO:0007669"/>
    <property type="project" value="InterPro"/>
</dbReference>
<evidence type="ECO:0000256" key="7">
    <source>
        <dbReference type="ARBA" id="ARBA00022771"/>
    </source>
</evidence>
<feature type="domain" description="C2H2-type" evidence="21">
    <location>
        <begin position="12"/>
        <end position="40"/>
    </location>
</feature>
<dbReference type="OrthoDB" id="1919336at2759"/>
<dbReference type="RefSeq" id="XP_031558909.1">
    <property type="nucleotide sequence ID" value="XM_031703049.1"/>
</dbReference>
<evidence type="ECO:0000313" key="23">
    <source>
        <dbReference type="Proteomes" id="UP000515163"/>
    </source>
</evidence>
<evidence type="ECO:0000256" key="16">
    <source>
        <dbReference type="ARBA" id="ARBA00030708"/>
    </source>
</evidence>
<evidence type="ECO:0000313" key="27">
    <source>
        <dbReference type="RefSeq" id="XP_031558910.1"/>
    </source>
</evidence>
<evidence type="ECO:0000313" key="28">
    <source>
        <dbReference type="RefSeq" id="XP_031558911.1"/>
    </source>
</evidence>
<dbReference type="GO" id="GO:0016055">
    <property type="term" value="P:Wnt signaling pathway"/>
    <property type="evidence" value="ECO:0007669"/>
    <property type="project" value="UniProtKB-KW"/>
</dbReference>
<keyword evidence="3" id="KW-0678">Repressor</keyword>
<dbReference type="AlphaFoldDB" id="A0A6P8I1Z4"/>
<proteinExistence type="predicted"/>
<sequence>MQPVQDRLVKPFACTYCQKSFKSSNGLKYHLEKIHSEDDLMDMRKLCSHDPGTNKAKSVPPALDLTKNEDSFSQGILAEFAFIATGPQSPLVQEVSGYDNESPCDPMDIDYNIPSVESDISTTSPPLDPQWYRYATPPPTAWSCFLEGTRIQTEGQKEWKYAEDLGNEDIPHVCHPSDGLRLMSYERLVQVVDDEKEYVASFHSTSADQPSLRAEVSGDHPFFVKYKGWCSFNPDRTLTKYGILCQNLTPNDVCLPSSHPDVMKAIRIGRSSNMFDFTYSDSNAVLTLSSMIKDCQEHRSRRTKLGLFSAKSRVPKTPSQIQQLNKRPMNAFMLFAKRFRVEITQAHPGKDNRAISVILGDKWKSMDEDDREQYVQEAKQLAEEHKKFNPDCWKRKRSGTQGRTKSSSLKRKRL</sequence>
<evidence type="ECO:0000256" key="14">
    <source>
        <dbReference type="ARBA" id="ARBA00025095"/>
    </source>
</evidence>
<evidence type="ECO:0000259" key="20">
    <source>
        <dbReference type="PROSITE" id="PS50118"/>
    </source>
</evidence>
<dbReference type="GO" id="GO:0005634">
    <property type="term" value="C:nucleus"/>
    <property type="evidence" value="ECO:0007669"/>
    <property type="project" value="UniProtKB-SubCell"/>
</dbReference>
<keyword evidence="11 18" id="KW-0238">DNA-binding</keyword>
<dbReference type="GO" id="GO:0000978">
    <property type="term" value="F:RNA polymerase II cis-regulatory region sequence-specific DNA binding"/>
    <property type="evidence" value="ECO:0007669"/>
    <property type="project" value="TreeGrafter"/>
</dbReference>
<keyword evidence="6" id="KW-0677">Repeat</keyword>
<dbReference type="InterPro" id="IPR039655">
    <property type="entry name" value="HBP1"/>
</dbReference>
<evidence type="ECO:0000256" key="12">
    <source>
        <dbReference type="ARBA" id="ARBA00023163"/>
    </source>
</evidence>
<dbReference type="Proteomes" id="UP000515163">
    <property type="component" value="Unplaced"/>
</dbReference>
<evidence type="ECO:0000313" key="26">
    <source>
        <dbReference type="RefSeq" id="XP_031558909.1"/>
    </source>
</evidence>
<accession>A0A6P8I1Z4</accession>
<dbReference type="PROSITE" id="PS00028">
    <property type="entry name" value="ZINC_FINGER_C2H2_1"/>
    <property type="match status" value="1"/>
</dbReference>